<dbReference type="GeneID" id="7996728"/>
<dbReference type="CTD" id="4509"/>
<dbReference type="AlphaFoldDB" id="C5HIR6"/>
<accession>C5HIR6</accession>
<keyword evidence="1" id="KW-1133">Transmembrane helix</keyword>
<evidence type="ECO:0000256" key="1">
    <source>
        <dbReference type="SAM" id="Phobius"/>
    </source>
</evidence>
<gene>
    <name evidence="2" type="primary">ATP8</name>
</gene>
<keyword evidence="2" id="KW-0496">Mitochondrion</keyword>
<proteinExistence type="predicted"/>
<sequence length="53" mass="6137">MPQMAPLWWGTLFAMFIISMIIMTKMSFFLVSYKGGFSDGKGMGMMTVCNWKW</sequence>
<organism evidence="2">
    <name type="scientific">Ilyocoris cimicoides</name>
    <dbReference type="NCBI Taxonomy" id="280203"/>
    <lineage>
        <taxon>Eukaryota</taxon>
        <taxon>Metazoa</taxon>
        <taxon>Ecdysozoa</taxon>
        <taxon>Arthropoda</taxon>
        <taxon>Hexapoda</taxon>
        <taxon>Insecta</taxon>
        <taxon>Pterygota</taxon>
        <taxon>Neoptera</taxon>
        <taxon>Paraneoptera</taxon>
        <taxon>Hemiptera</taxon>
        <taxon>Heteroptera</taxon>
        <taxon>Panheteroptera</taxon>
        <taxon>Nepomorpha</taxon>
        <taxon>Naucoridae</taxon>
        <taxon>Ilyocorinae</taxon>
        <taxon>Ilyocoris</taxon>
    </lineage>
</organism>
<protein>
    <submittedName>
        <fullName evidence="2">ATP synthase F0 subunit 8</fullName>
    </submittedName>
</protein>
<dbReference type="RefSeq" id="YP_002971061.1">
    <property type="nucleotide sequence ID" value="NC_012845.1"/>
</dbReference>
<keyword evidence="1" id="KW-0472">Membrane</keyword>
<reference evidence="2" key="1">
    <citation type="journal article" date="2009" name="BMC Evol. Biol.">
        <title>Phylogenetic analysis of the true water bugs (Insecta: Hemiptera: Heteroptera: Nepomorpha): evidence from mitochondrial genomes.</title>
        <authorList>
            <person name="Hua J."/>
            <person name="Li M."/>
            <person name="Dong P."/>
            <person name="Cui Y."/>
            <person name="Xie Q."/>
            <person name="Bu W."/>
        </authorList>
    </citation>
    <scope>NUCLEOTIDE SEQUENCE</scope>
</reference>
<geneLocation type="mitochondrion" evidence="2"/>
<evidence type="ECO:0000313" key="2">
    <source>
        <dbReference type="EMBL" id="ACJ69511.1"/>
    </source>
</evidence>
<feature type="transmembrane region" description="Helical" evidence="1">
    <location>
        <begin position="12"/>
        <end position="33"/>
    </location>
</feature>
<dbReference type="EMBL" id="FJ456947">
    <property type="protein sequence ID" value="ACJ69511.1"/>
    <property type="molecule type" value="Genomic_DNA"/>
</dbReference>
<name>C5HIR6_9HEMI</name>
<keyword evidence="1" id="KW-0812">Transmembrane</keyword>